<keyword evidence="1" id="KW-0285">Flavoprotein</keyword>
<protein>
    <submittedName>
        <fullName evidence="4">NAD(P)H-dependent oxidoreductase</fullName>
    </submittedName>
</protein>
<evidence type="ECO:0000313" key="5">
    <source>
        <dbReference type="Proteomes" id="UP001501510"/>
    </source>
</evidence>
<evidence type="ECO:0000259" key="3">
    <source>
        <dbReference type="Pfam" id="PF03358"/>
    </source>
</evidence>
<feature type="domain" description="NADPH-dependent FMN reductase-like" evidence="3">
    <location>
        <begin position="1"/>
        <end position="108"/>
    </location>
</feature>
<name>A0ABN1JLR2_9CLOT</name>
<dbReference type="PANTHER" id="PTHR43278:SF4">
    <property type="entry name" value="NAD(P)H-DEPENDENT FMN-CONTAINING OXIDOREDUCTASE YWQN-RELATED"/>
    <property type="match status" value="1"/>
</dbReference>
<dbReference type="InterPro" id="IPR051796">
    <property type="entry name" value="ISF_SsuE-like"/>
</dbReference>
<keyword evidence="5" id="KW-1185">Reference proteome</keyword>
<evidence type="ECO:0000256" key="1">
    <source>
        <dbReference type="ARBA" id="ARBA00022630"/>
    </source>
</evidence>
<reference evidence="4 5" key="1">
    <citation type="journal article" date="2019" name="Int. J. Syst. Evol. Microbiol.">
        <title>The Global Catalogue of Microorganisms (GCM) 10K type strain sequencing project: providing services to taxonomists for standard genome sequencing and annotation.</title>
        <authorList>
            <consortium name="The Broad Institute Genomics Platform"/>
            <consortium name="The Broad Institute Genome Sequencing Center for Infectious Disease"/>
            <person name="Wu L."/>
            <person name="Ma J."/>
        </authorList>
    </citation>
    <scope>NUCLEOTIDE SEQUENCE [LARGE SCALE GENOMIC DNA]</scope>
    <source>
        <strain evidence="4 5">JCM 1407</strain>
    </source>
</reference>
<dbReference type="Gene3D" id="3.40.50.360">
    <property type="match status" value="2"/>
</dbReference>
<gene>
    <name evidence="4" type="ORF">GCM10008906_24870</name>
</gene>
<comment type="caution">
    <text evidence="4">The sequence shown here is derived from an EMBL/GenBank/DDBJ whole genome shotgun (WGS) entry which is preliminary data.</text>
</comment>
<proteinExistence type="predicted"/>
<dbReference type="Proteomes" id="UP001501510">
    <property type="component" value="Unassembled WGS sequence"/>
</dbReference>
<evidence type="ECO:0000256" key="2">
    <source>
        <dbReference type="ARBA" id="ARBA00022643"/>
    </source>
</evidence>
<dbReference type="SUPFAM" id="SSF52218">
    <property type="entry name" value="Flavoproteins"/>
    <property type="match status" value="2"/>
</dbReference>
<evidence type="ECO:0000313" key="4">
    <source>
        <dbReference type="EMBL" id="GAA0742402.1"/>
    </source>
</evidence>
<dbReference type="EMBL" id="BAAACG010000010">
    <property type="protein sequence ID" value="GAA0742402.1"/>
    <property type="molecule type" value="Genomic_DNA"/>
</dbReference>
<dbReference type="InterPro" id="IPR005025">
    <property type="entry name" value="FMN_Rdtase-like_dom"/>
</dbReference>
<sequence>MNFIILNGSPKSEISVTMQSMKYIEKNFKEHSFEYIHIVKEIKKCEKDLSCLIDICEKIKNADGVIWGFPVYHLLVPSYYKRFIELIFERGCMDYFKGKYTSAFSTSIHYYDVTAHEYIHGICDDLNMRYIECLSHEMNDLLHEKGQKELLLFFNNLLFSIKEGLNPQKQHKNISENKFKYNSKILKEKISIDKKIMIVTDAKKEDLNIKEMIKKYVSCFSNKVEVLNLNDIKILGHCLGCCKCAKENICVYHDKDDYRKFTDYLIENADIIIYAGTIKDRYLSSLFKLFYDRSFCYTHIPAFRGKQIGYMISGNLSEVSNLKQILEVYAEADSNLIGFVTDESKNNEAIDDGIYAFAKLGSYYSENNYFRAKNFLGVSAQKIFRDAIAGDLGPIFLGDYKYYKENNIFDYLTLKDKIKYAFTRYFFKKEKVRKNIDKNMINLMIESHKKIISKIEDK</sequence>
<keyword evidence="2" id="KW-0288">FMN</keyword>
<dbReference type="RefSeq" id="WP_343761968.1">
    <property type="nucleotide sequence ID" value="NZ_BAAACG010000010.1"/>
</dbReference>
<dbReference type="PANTHER" id="PTHR43278">
    <property type="entry name" value="NAD(P)H-DEPENDENT FMN-CONTAINING OXIDOREDUCTASE YWQN-RELATED"/>
    <property type="match status" value="1"/>
</dbReference>
<dbReference type="InterPro" id="IPR029039">
    <property type="entry name" value="Flavoprotein-like_sf"/>
</dbReference>
<accession>A0ABN1JLR2</accession>
<dbReference type="Pfam" id="PF03358">
    <property type="entry name" value="FMN_red"/>
    <property type="match status" value="1"/>
</dbReference>
<organism evidence="4 5">
    <name type="scientific">Clostridium oceanicum</name>
    <dbReference type="NCBI Taxonomy" id="1543"/>
    <lineage>
        <taxon>Bacteria</taxon>
        <taxon>Bacillati</taxon>
        <taxon>Bacillota</taxon>
        <taxon>Clostridia</taxon>
        <taxon>Eubacteriales</taxon>
        <taxon>Clostridiaceae</taxon>
        <taxon>Clostridium</taxon>
    </lineage>
</organism>